<feature type="transmembrane region" description="Helical" evidence="6">
    <location>
        <begin position="72"/>
        <end position="91"/>
    </location>
</feature>
<dbReference type="Gene3D" id="1.10.3730.20">
    <property type="match status" value="1"/>
</dbReference>
<evidence type="ECO:0000256" key="3">
    <source>
        <dbReference type="ARBA" id="ARBA00022989"/>
    </source>
</evidence>
<dbReference type="InterPro" id="IPR050638">
    <property type="entry name" value="AA-Vitamin_Transporters"/>
</dbReference>
<dbReference type="PANTHER" id="PTHR32322:SF2">
    <property type="entry name" value="EAMA DOMAIN-CONTAINING PROTEIN"/>
    <property type="match status" value="1"/>
</dbReference>
<keyword evidence="3 6" id="KW-1133">Transmembrane helix</keyword>
<dbReference type="Proteomes" id="UP000000759">
    <property type="component" value="Chromosome 2"/>
</dbReference>
<feature type="transmembrane region" description="Helical" evidence="6">
    <location>
        <begin position="286"/>
        <end position="309"/>
    </location>
</feature>
<feature type="compositionally biased region" description="Basic and acidic residues" evidence="5">
    <location>
        <begin position="190"/>
        <end position="199"/>
    </location>
</feature>
<feature type="domain" description="EamA" evidence="7">
    <location>
        <begin position="6"/>
        <end position="145"/>
    </location>
</feature>
<dbReference type="eggNOG" id="ENOG502SEEB">
    <property type="taxonomic scope" value="Eukaryota"/>
</dbReference>
<feature type="compositionally biased region" description="Polar residues" evidence="5">
    <location>
        <begin position="200"/>
        <end position="213"/>
    </location>
</feature>
<dbReference type="OrthoDB" id="195482at2759"/>
<keyword evidence="4 6" id="KW-0472">Membrane</keyword>
<feature type="transmembrane region" description="Helical" evidence="6">
    <location>
        <begin position="128"/>
        <end position="146"/>
    </location>
</feature>
<feature type="transmembrane region" description="Helical" evidence="6">
    <location>
        <begin position="329"/>
        <end position="350"/>
    </location>
</feature>
<feature type="transmembrane region" description="Helical" evidence="6">
    <location>
        <begin position="31"/>
        <end position="52"/>
    </location>
</feature>
<dbReference type="InterPro" id="IPR037185">
    <property type="entry name" value="EmrE-like"/>
</dbReference>
<evidence type="ECO:0000313" key="8">
    <source>
        <dbReference type="EMBL" id="EEC50672.1"/>
    </source>
</evidence>
<dbReference type="PANTHER" id="PTHR32322">
    <property type="entry name" value="INNER MEMBRANE TRANSPORTER"/>
    <property type="match status" value="1"/>
</dbReference>
<dbReference type="SUPFAM" id="SSF103481">
    <property type="entry name" value="Multidrug resistance efflux transporter EmrE"/>
    <property type="match status" value="1"/>
</dbReference>
<feature type="region of interest" description="Disordered" evidence="5">
    <location>
        <begin position="190"/>
        <end position="247"/>
    </location>
</feature>
<sequence>MTFALGVTASLAAPLIMTLGFLVWEHHWQGSAFALNLFKCNVASVGFLILAVSTRRLAQEEILDDAVFTTRAVGYLFLSSTIGIVIGDWTWLQALQILGAQRVIFMDSLKPFLAAVLGWLVLDEELRLAALGGIVLTVAGVVLVAVEKEQPTAIVVEEQTDCESGTDNAVDKPAPPLLDLQRDGSLQLNETEHSVDKDNTPLTLSVPTLSQTTAERDSDDRNDNPVRPEASLPESSEKDENSDIPESRNNLRLGYAMSILNVGLDTYGAVLIKEHGVRMTVWEINLLRFGFAGVVMLCASVIMRLWTTAMPRNVPMPHLPLVFWYHHKAPTLTATLGAVLAVAGIVILAFRGTLENNGADSEL</sequence>
<evidence type="ECO:0000256" key="6">
    <source>
        <dbReference type="SAM" id="Phobius"/>
    </source>
</evidence>
<keyword evidence="2 6" id="KW-0812">Transmembrane</keyword>
<evidence type="ECO:0000256" key="1">
    <source>
        <dbReference type="ARBA" id="ARBA00004141"/>
    </source>
</evidence>
<gene>
    <name evidence="8" type="ORF">PHATRDRAFT_32491</name>
</gene>
<dbReference type="RefSeq" id="XP_002177858.1">
    <property type="nucleotide sequence ID" value="XM_002177822.1"/>
</dbReference>
<evidence type="ECO:0000313" key="9">
    <source>
        <dbReference type="Proteomes" id="UP000000759"/>
    </source>
</evidence>
<evidence type="ECO:0000256" key="2">
    <source>
        <dbReference type="ARBA" id="ARBA00022692"/>
    </source>
</evidence>
<dbReference type="Pfam" id="PF00892">
    <property type="entry name" value="EamA"/>
    <property type="match status" value="1"/>
</dbReference>
<feature type="compositionally biased region" description="Basic and acidic residues" evidence="5">
    <location>
        <begin position="214"/>
        <end position="226"/>
    </location>
</feature>
<keyword evidence="9" id="KW-1185">Reference proteome</keyword>
<proteinExistence type="predicted"/>
<feature type="transmembrane region" description="Helical" evidence="6">
    <location>
        <begin position="6"/>
        <end position="24"/>
    </location>
</feature>
<comment type="subcellular location">
    <subcellularLocation>
        <location evidence="1">Membrane</location>
        <topology evidence="1">Multi-pass membrane protein</topology>
    </subcellularLocation>
</comment>
<organism evidence="8 9">
    <name type="scientific">Phaeodactylum tricornutum (strain CCAP 1055/1)</name>
    <dbReference type="NCBI Taxonomy" id="556484"/>
    <lineage>
        <taxon>Eukaryota</taxon>
        <taxon>Sar</taxon>
        <taxon>Stramenopiles</taxon>
        <taxon>Ochrophyta</taxon>
        <taxon>Bacillariophyta</taxon>
        <taxon>Bacillariophyceae</taxon>
        <taxon>Bacillariophycidae</taxon>
        <taxon>Naviculales</taxon>
        <taxon>Phaeodactylaceae</taxon>
        <taxon>Phaeodactylum</taxon>
    </lineage>
</organism>
<reference evidence="9" key="2">
    <citation type="submission" date="2008-08" db="EMBL/GenBank/DDBJ databases">
        <authorList>
            <consortium name="Diatom Consortium"/>
            <person name="Grigoriev I."/>
            <person name="Grimwood J."/>
            <person name="Kuo A."/>
            <person name="Otillar R.P."/>
            <person name="Salamov A."/>
            <person name="Detter J.C."/>
            <person name="Lindquist E."/>
            <person name="Shapiro H."/>
            <person name="Lucas S."/>
            <person name="Glavina del Rio T."/>
            <person name="Pitluck S."/>
            <person name="Rokhsar D."/>
            <person name="Bowler C."/>
        </authorList>
    </citation>
    <scope>GENOME REANNOTATION</scope>
    <source>
        <strain evidence="9">CCAP 1055/1</strain>
    </source>
</reference>
<dbReference type="EMBL" id="CM000606">
    <property type="protein sequence ID" value="EEC50672.1"/>
    <property type="molecule type" value="Genomic_DNA"/>
</dbReference>
<evidence type="ECO:0000256" key="4">
    <source>
        <dbReference type="ARBA" id="ARBA00023136"/>
    </source>
</evidence>
<dbReference type="PaxDb" id="2850-Phatr32491"/>
<reference evidence="8 9" key="1">
    <citation type="journal article" date="2008" name="Nature">
        <title>The Phaeodactylum genome reveals the evolutionary history of diatom genomes.</title>
        <authorList>
            <person name="Bowler C."/>
            <person name="Allen A.E."/>
            <person name="Badger J.H."/>
            <person name="Grimwood J."/>
            <person name="Jabbari K."/>
            <person name="Kuo A."/>
            <person name="Maheswari U."/>
            <person name="Martens C."/>
            <person name="Maumus F."/>
            <person name="Otillar R.P."/>
            <person name="Rayko E."/>
            <person name="Salamov A."/>
            <person name="Vandepoele K."/>
            <person name="Beszteri B."/>
            <person name="Gruber A."/>
            <person name="Heijde M."/>
            <person name="Katinka M."/>
            <person name="Mock T."/>
            <person name="Valentin K."/>
            <person name="Verret F."/>
            <person name="Berges J.A."/>
            <person name="Brownlee C."/>
            <person name="Cadoret J.P."/>
            <person name="Chiovitti A."/>
            <person name="Choi C.J."/>
            <person name="Coesel S."/>
            <person name="De Martino A."/>
            <person name="Detter J.C."/>
            <person name="Durkin C."/>
            <person name="Falciatore A."/>
            <person name="Fournet J."/>
            <person name="Haruta M."/>
            <person name="Huysman M.J."/>
            <person name="Jenkins B.D."/>
            <person name="Jiroutova K."/>
            <person name="Jorgensen R.E."/>
            <person name="Joubert Y."/>
            <person name="Kaplan A."/>
            <person name="Kroger N."/>
            <person name="Kroth P.G."/>
            <person name="La Roche J."/>
            <person name="Lindquist E."/>
            <person name="Lommer M."/>
            <person name="Martin-Jezequel V."/>
            <person name="Lopez P.J."/>
            <person name="Lucas S."/>
            <person name="Mangogna M."/>
            <person name="McGinnis K."/>
            <person name="Medlin L.K."/>
            <person name="Montsant A."/>
            <person name="Oudot-Le Secq M.P."/>
            <person name="Napoli C."/>
            <person name="Obornik M."/>
            <person name="Parker M.S."/>
            <person name="Petit J.L."/>
            <person name="Porcel B.M."/>
            <person name="Poulsen N."/>
            <person name="Robison M."/>
            <person name="Rychlewski L."/>
            <person name="Rynearson T.A."/>
            <person name="Schmutz J."/>
            <person name="Shapiro H."/>
            <person name="Siaut M."/>
            <person name="Stanley M."/>
            <person name="Sussman M.R."/>
            <person name="Taylor A.R."/>
            <person name="Vardi A."/>
            <person name="von Dassow P."/>
            <person name="Vyverman W."/>
            <person name="Willis A."/>
            <person name="Wyrwicz L.S."/>
            <person name="Rokhsar D.S."/>
            <person name="Weissenbach J."/>
            <person name="Armbrust E.V."/>
            <person name="Green B.R."/>
            <person name="Van de Peer Y."/>
            <person name="Grigoriev I.V."/>
        </authorList>
    </citation>
    <scope>NUCLEOTIDE SEQUENCE [LARGE SCALE GENOMIC DNA]</scope>
    <source>
        <strain evidence="8 9">CCAP 1055/1</strain>
    </source>
</reference>
<evidence type="ECO:0000259" key="7">
    <source>
        <dbReference type="Pfam" id="PF00892"/>
    </source>
</evidence>
<evidence type="ECO:0000256" key="5">
    <source>
        <dbReference type="SAM" id="MobiDB-lite"/>
    </source>
</evidence>
<dbReference type="KEGG" id="pti:PHATRDRAFT_32491"/>
<dbReference type="InParanoid" id="B7FRT6"/>
<dbReference type="InterPro" id="IPR000620">
    <property type="entry name" value="EamA_dom"/>
</dbReference>
<dbReference type="GeneID" id="7197372"/>
<accession>B7FRT6</accession>
<dbReference type="GO" id="GO:0016020">
    <property type="term" value="C:membrane"/>
    <property type="evidence" value="ECO:0007669"/>
    <property type="project" value="UniProtKB-SubCell"/>
</dbReference>
<dbReference type="AlphaFoldDB" id="B7FRT6"/>
<protein>
    <recommendedName>
        <fullName evidence="7">EamA domain-containing protein</fullName>
    </recommendedName>
</protein>
<name>B7FRT6_PHATC</name>